<sequence length="631" mass="74097">MKGNEKEKKDLKHREAMTNTKKQKEINQQKIDKIKQKKKPKDTKLKQSKSSDKIKQEKEKEIEIEKFKNNNSKENEKNDKHIKKQNKTVKEHNLDDNNTTNTNIKNPNKQKKTNQTVEDESKTALHEKKDKEKEKDNENENENEKEKENQIKSKNQNVKRQSKLRNSGDIYNKFNNIQANKGKRKVYLKKRTIKHRYKRIKSDIFSEEMKTFLKKSKRSESMTIYSKRSFKKKSKTSLKEKQLFEKRASQIPYDHYDYYYTIRSHKETKNSNFLSFQKGEFIKLLEQPSKRYWKGELNGEIGFFSSKLVKYYNKKKIKETKTIHYLANKNFQQDSLLYLSFKKGDEIENVEQIENSKFWIGSFNNKIGFFPKKFATVEERVNIMSYTKEQSLKEYLKKKENNNNNENDNNNNKKINKNNNNNKNNNKKSINNVSPNTNTNTNISINTKKKRKEKKKRKKEKIIVYQGIALVDVNDSNSTSLAFKKDDKIRILQKNTTNAWKGEINGDIGFFDPKNIQEIEPIIETIAIPQDTQIQNSNSNDSGKSINDLDFQNSLYHSTPDSESENSSDDLSSNQSSSNTSDSSSDSMGSSDSDLSSENKQRSKDGKGDEAREKKKKEKKKEKEKERNLQP</sequence>
<feature type="domain" description="SH3" evidence="4">
    <location>
        <begin position="320"/>
        <end position="380"/>
    </location>
</feature>
<dbReference type="PROSITE" id="PS50002">
    <property type="entry name" value="SH3"/>
    <property type="match status" value="3"/>
</dbReference>
<dbReference type="EMBL" id="JAOAOG010000122">
    <property type="protein sequence ID" value="KAJ6247587.1"/>
    <property type="molecule type" value="Genomic_DNA"/>
</dbReference>
<evidence type="ECO:0000259" key="4">
    <source>
        <dbReference type="PROSITE" id="PS50002"/>
    </source>
</evidence>
<gene>
    <name evidence="5" type="ORF">M0813_18221</name>
</gene>
<reference evidence="5" key="1">
    <citation type="submission" date="2022-08" db="EMBL/GenBank/DDBJ databases">
        <title>Novel sulfate-reducing endosymbionts in the free-living metamonad Anaeramoeba.</title>
        <authorList>
            <person name="Jerlstrom-Hultqvist J."/>
            <person name="Cepicka I."/>
            <person name="Gallot-Lavallee L."/>
            <person name="Salas-Leiva D."/>
            <person name="Curtis B.A."/>
            <person name="Zahonova K."/>
            <person name="Pipaliya S."/>
            <person name="Dacks J."/>
            <person name="Roger A.J."/>
        </authorList>
    </citation>
    <scope>NUCLEOTIDE SEQUENCE</scope>
    <source>
        <strain evidence="5">Schooner1</strain>
    </source>
</reference>
<name>A0ABQ8YSW2_9EUKA</name>
<evidence type="ECO:0000256" key="2">
    <source>
        <dbReference type="PROSITE-ProRule" id="PRU00192"/>
    </source>
</evidence>
<proteinExistence type="predicted"/>
<evidence type="ECO:0000313" key="5">
    <source>
        <dbReference type="EMBL" id="KAJ6247587.1"/>
    </source>
</evidence>
<feature type="domain" description="SH3" evidence="4">
    <location>
        <begin position="254"/>
        <end position="314"/>
    </location>
</feature>
<dbReference type="Pfam" id="PF07653">
    <property type="entry name" value="SH3_2"/>
    <property type="match status" value="2"/>
</dbReference>
<dbReference type="SUPFAM" id="SSF50044">
    <property type="entry name" value="SH3-domain"/>
    <property type="match status" value="3"/>
</dbReference>
<evidence type="ECO:0000313" key="6">
    <source>
        <dbReference type="Proteomes" id="UP001150062"/>
    </source>
</evidence>
<feature type="domain" description="SH3" evidence="4">
    <location>
        <begin position="462"/>
        <end position="521"/>
    </location>
</feature>
<feature type="compositionally biased region" description="Low complexity" evidence="3">
    <location>
        <begin position="97"/>
        <end position="107"/>
    </location>
</feature>
<accession>A0ABQ8YSW2</accession>
<evidence type="ECO:0000256" key="3">
    <source>
        <dbReference type="SAM" id="MobiDB-lite"/>
    </source>
</evidence>
<keyword evidence="6" id="KW-1185">Reference proteome</keyword>
<dbReference type="InterPro" id="IPR036028">
    <property type="entry name" value="SH3-like_dom_sf"/>
</dbReference>
<dbReference type="InterPro" id="IPR001452">
    <property type="entry name" value="SH3_domain"/>
</dbReference>
<feature type="compositionally biased region" description="Basic and acidic residues" evidence="3">
    <location>
        <begin position="1"/>
        <end position="34"/>
    </location>
</feature>
<feature type="region of interest" description="Disordered" evidence="3">
    <location>
        <begin position="1"/>
        <end position="169"/>
    </location>
</feature>
<keyword evidence="1 2" id="KW-0728">SH3 domain</keyword>
<dbReference type="Proteomes" id="UP001150062">
    <property type="component" value="Unassembled WGS sequence"/>
</dbReference>
<feature type="compositionally biased region" description="Basic and acidic residues" evidence="3">
    <location>
        <begin position="42"/>
        <end position="79"/>
    </location>
</feature>
<evidence type="ECO:0000256" key="1">
    <source>
        <dbReference type="ARBA" id="ARBA00022443"/>
    </source>
</evidence>
<organism evidence="5 6">
    <name type="scientific">Anaeramoeba flamelloides</name>
    <dbReference type="NCBI Taxonomy" id="1746091"/>
    <lineage>
        <taxon>Eukaryota</taxon>
        <taxon>Metamonada</taxon>
        <taxon>Anaeramoebidae</taxon>
        <taxon>Anaeramoeba</taxon>
    </lineage>
</organism>
<feature type="compositionally biased region" description="Low complexity" evidence="3">
    <location>
        <begin position="402"/>
        <end position="446"/>
    </location>
</feature>
<feature type="region of interest" description="Disordered" evidence="3">
    <location>
        <begin position="400"/>
        <end position="458"/>
    </location>
</feature>
<feature type="compositionally biased region" description="Basic residues" evidence="3">
    <location>
        <begin position="447"/>
        <end position="458"/>
    </location>
</feature>
<feature type="compositionally biased region" description="Polar residues" evidence="3">
    <location>
        <begin position="531"/>
        <end position="559"/>
    </location>
</feature>
<feature type="compositionally biased region" description="Basic and acidic residues" evidence="3">
    <location>
        <begin position="597"/>
        <end position="613"/>
    </location>
</feature>
<dbReference type="SMART" id="SM00326">
    <property type="entry name" value="SH3"/>
    <property type="match status" value="3"/>
</dbReference>
<feature type="compositionally biased region" description="Basic and acidic residues" evidence="3">
    <location>
        <begin position="621"/>
        <end position="631"/>
    </location>
</feature>
<dbReference type="Gene3D" id="2.30.30.40">
    <property type="entry name" value="SH3 Domains"/>
    <property type="match status" value="3"/>
</dbReference>
<protein>
    <submittedName>
        <fullName evidence="5">Grb2-related adapter protein</fullName>
    </submittedName>
</protein>
<feature type="compositionally biased region" description="Basic and acidic residues" evidence="3">
    <location>
        <begin position="119"/>
        <end position="151"/>
    </location>
</feature>
<feature type="compositionally biased region" description="Low complexity" evidence="3">
    <location>
        <begin position="569"/>
        <end position="596"/>
    </location>
</feature>
<feature type="region of interest" description="Disordered" evidence="3">
    <location>
        <begin position="530"/>
        <end position="631"/>
    </location>
</feature>
<comment type="caution">
    <text evidence="5">The sequence shown here is derived from an EMBL/GenBank/DDBJ whole genome shotgun (WGS) entry which is preliminary data.</text>
</comment>